<evidence type="ECO:0000256" key="16">
    <source>
        <dbReference type="ARBA" id="ARBA00049551"/>
    </source>
</evidence>
<evidence type="ECO:0000256" key="3">
    <source>
        <dbReference type="ARBA" id="ARBA00009025"/>
    </source>
</evidence>
<evidence type="ECO:0000256" key="14">
    <source>
        <dbReference type="ARBA" id="ARBA00023128"/>
    </source>
</evidence>
<protein>
    <recommendedName>
        <fullName evidence="5 17">NADH-ubiquinone oxidoreductase chain 4</fullName>
        <ecNumber evidence="4 17">7.1.1.2</ecNumber>
    </recommendedName>
</protein>
<feature type="transmembrane region" description="Helical" evidence="17">
    <location>
        <begin position="213"/>
        <end position="232"/>
    </location>
</feature>
<feature type="transmembrane region" description="Helical" evidence="17">
    <location>
        <begin position="298"/>
        <end position="319"/>
    </location>
</feature>
<dbReference type="InterPro" id="IPR000260">
    <property type="entry name" value="NADH4_N"/>
</dbReference>
<dbReference type="Pfam" id="PF00361">
    <property type="entry name" value="Proton_antipo_M"/>
    <property type="match status" value="1"/>
</dbReference>
<dbReference type="PANTHER" id="PTHR43507:SF20">
    <property type="entry name" value="NADH-UBIQUINONE OXIDOREDUCTASE CHAIN 4"/>
    <property type="match status" value="1"/>
</dbReference>
<evidence type="ECO:0000256" key="6">
    <source>
        <dbReference type="ARBA" id="ARBA00022448"/>
    </source>
</evidence>
<evidence type="ECO:0000256" key="13">
    <source>
        <dbReference type="ARBA" id="ARBA00023075"/>
    </source>
</evidence>
<keyword evidence="15 17" id="KW-0472">Membrane</keyword>
<keyword evidence="14 17" id="KW-0496">Mitochondrion</keyword>
<evidence type="ECO:0000256" key="15">
    <source>
        <dbReference type="ARBA" id="ARBA00023136"/>
    </source>
</evidence>
<proteinExistence type="inferred from homology"/>
<feature type="domain" description="NADH:ubiquinone oxidoreductase chain 4 N-terminal" evidence="19">
    <location>
        <begin position="1"/>
        <end position="101"/>
    </location>
</feature>
<feature type="transmembrane region" description="Helical" evidence="17">
    <location>
        <begin position="179"/>
        <end position="201"/>
    </location>
</feature>
<reference evidence="20" key="1">
    <citation type="journal article" date="2015" name="Mol. Biol. Evol.">
        <title>Soup to Tree: The Phylogeny of Beetles Inferred by Mitochondrial Metagenomics of a Bornean Rainforest Sample.</title>
        <authorList>
            <person name="Crampton-Platt A."/>
            <person name="Timmermans M.J."/>
            <person name="Gimmel M.L."/>
            <person name="Kutty S.N."/>
            <person name="Cockerill T.D."/>
            <person name="Vun Khen C."/>
            <person name="Vogler A.P."/>
        </authorList>
    </citation>
    <scope>NUCLEOTIDE SEQUENCE</scope>
</reference>
<comment type="catalytic activity">
    <reaction evidence="16 17">
        <text>a ubiquinone + NADH + 5 H(+)(in) = a ubiquinol + NAD(+) + 4 H(+)(out)</text>
        <dbReference type="Rhea" id="RHEA:29091"/>
        <dbReference type="Rhea" id="RHEA-COMP:9565"/>
        <dbReference type="Rhea" id="RHEA-COMP:9566"/>
        <dbReference type="ChEBI" id="CHEBI:15378"/>
        <dbReference type="ChEBI" id="CHEBI:16389"/>
        <dbReference type="ChEBI" id="CHEBI:17976"/>
        <dbReference type="ChEBI" id="CHEBI:57540"/>
        <dbReference type="ChEBI" id="CHEBI:57945"/>
        <dbReference type="EC" id="7.1.1.2"/>
    </reaction>
</comment>
<evidence type="ECO:0000256" key="11">
    <source>
        <dbReference type="ARBA" id="ARBA00022989"/>
    </source>
</evidence>
<feature type="transmembrane region" description="Helical" evidence="17">
    <location>
        <begin position="340"/>
        <end position="358"/>
    </location>
</feature>
<evidence type="ECO:0000256" key="7">
    <source>
        <dbReference type="ARBA" id="ARBA00022660"/>
    </source>
</evidence>
<comment type="similarity">
    <text evidence="3 17">Belongs to the complex I subunit 4 family.</text>
</comment>
<dbReference type="PANTHER" id="PTHR43507">
    <property type="entry name" value="NADH-UBIQUINONE OXIDOREDUCTASE CHAIN 4"/>
    <property type="match status" value="1"/>
</dbReference>
<dbReference type="GO" id="GO:0048039">
    <property type="term" value="F:ubiquinone binding"/>
    <property type="evidence" value="ECO:0007669"/>
    <property type="project" value="TreeGrafter"/>
</dbReference>
<dbReference type="InterPro" id="IPR001750">
    <property type="entry name" value="ND/Mrp_TM"/>
</dbReference>
<evidence type="ECO:0000313" key="20">
    <source>
        <dbReference type="EMBL" id="AYR05336.1"/>
    </source>
</evidence>
<keyword evidence="13 17" id="KW-0830">Ubiquinone</keyword>
<dbReference type="EC" id="7.1.1.2" evidence="4 17"/>
<feature type="transmembrane region" description="Helical" evidence="17">
    <location>
        <begin position="378"/>
        <end position="396"/>
    </location>
</feature>
<dbReference type="GO" id="GO:0031966">
    <property type="term" value="C:mitochondrial membrane"/>
    <property type="evidence" value="ECO:0007669"/>
    <property type="project" value="UniProtKB-SubCell"/>
</dbReference>
<keyword evidence="8 17" id="KW-0812">Transmembrane</keyword>
<evidence type="ECO:0000256" key="1">
    <source>
        <dbReference type="ARBA" id="ARBA00003257"/>
    </source>
</evidence>
<comment type="function">
    <text evidence="1">Core subunit of the mitochondrial membrane respiratory chain NADH dehydrogenase (Complex I) that is believed to belong to the minimal assembly required for catalysis. Complex I functions in the transfer of electrons from NADH to the respiratory chain. The immediate electron acceptor for the enzyme is believed to be ubiquinone.</text>
</comment>
<dbReference type="GO" id="GO:0008137">
    <property type="term" value="F:NADH dehydrogenase (ubiquinone) activity"/>
    <property type="evidence" value="ECO:0007669"/>
    <property type="project" value="UniProtKB-UniRule"/>
</dbReference>
<feature type="transmembrane region" description="Helical" evidence="17">
    <location>
        <begin position="83"/>
        <end position="102"/>
    </location>
</feature>
<evidence type="ECO:0000256" key="4">
    <source>
        <dbReference type="ARBA" id="ARBA00012944"/>
    </source>
</evidence>
<feature type="transmembrane region" description="Helical" evidence="17">
    <location>
        <begin position="269"/>
        <end position="292"/>
    </location>
</feature>
<evidence type="ECO:0000256" key="17">
    <source>
        <dbReference type="RuleBase" id="RU003297"/>
    </source>
</evidence>
<sequence length="443" mass="50960">MMKLILFCLFLIPLTFKNKFYLLQNLFFFLTFLLFGKEFSFSFFEVSNFMGMDLLSYGLILLTVWISGLMLMASEKVYTKNTFMNFFLFMIIMMAFFLILAFCSMNLFGFYLFFEMSLIPILVLIMGWGYQPERLQAGVYLLFYTLLASLPMMITIFYYFGFNNSLMFYLFLDNVEGFIFYLLMIFAFFVKMPMFMVHLWLPKAHVEAPVSGSMILAGIMLKLGGYGILRVMNMMVFQGMKFNYIWIGISLFGGFLISLICLRQVDMKMLIAYSSVAHMGLALGGMLTLNYWGINGGYVMMIGHGLCSSGLFCLANISYERLGSRNMFINKGLINIMPSLTLWWFLLISCNMAAPPSLNLLGEICLINSIVSWSNLSMIMIALISFFSAAYSLYLFSYTQHGKFYSGNFSFSLCNVREFILLILHWLPLNLLIVKSESLTLLV</sequence>
<comment type="subcellular location">
    <subcellularLocation>
        <location evidence="2 17">Mitochondrion membrane</location>
        <topology evidence="2 17">Multi-pass membrane protein</topology>
    </subcellularLocation>
</comment>
<reference evidence="20" key="2">
    <citation type="submission" date="2018-09" db="EMBL/GenBank/DDBJ databases">
        <authorList>
            <person name="James G."/>
        </authorList>
    </citation>
    <scope>NUCLEOTIDE SEQUENCE</scope>
</reference>
<evidence type="ECO:0000259" key="19">
    <source>
        <dbReference type="Pfam" id="PF01059"/>
    </source>
</evidence>
<feature type="transmembrane region" description="Helical" evidence="17">
    <location>
        <begin position="108"/>
        <end position="130"/>
    </location>
</feature>
<keyword evidence="12 17" id="KW-0520">NAD</keyword>
<dbReference type="AlphaFoldDB" id="A0A3G3MEU9"/>
<keyword evidence="11 17" id="KW-1133">Transmembrane helix</keyword>
<feature type="transmembrane region" description="Helical" evidence="17">
    <location>
        <begin position="244"/>
        <end position="262"/>
    </location>
</feature>
<keyword evidence="6 17" id="KW-0813">Transport</keyword>
<evidence type="ECO:0000256" key="5">
    <source>
        <dbReference type="ARBA" id="ARBA00021006"/>
    </source>
</evidence>
<dbReference type="Pfam" id="PF01059">
    <property type="entry name" value="Oxidored_q5_N"/>
    <property type="match status" value="1"/>
</dbReference>
<organism evidence="20">
    <name type="scientific">Coleoptera sp. ACP-2013</name>
    <dbReference type="NCBI Taxonomy" id="2485033"/>
    <lineage>
        <taxon>Eukaryota</taxon>
        <taxon>Metazoa</taxon>
        <taxon>Ecdysozoa</taxon>
        <taxon>Arthropoda</taxon>
        <taxon>Hexapoda</taxon>
        <taxon>Insecta</taxon>
        <taxon>Pterygota</taxon>
        <taxon>Neoptera</taxon>
        <taxon>Endopterygota</taxon>
        <taxon>Coleoptera</taxon>
    </lineage>
</organism>
<dbReference type="EMBL" id="MH940199">
    <property type="protein sequence ID" value="AYR05336.1"/>
    <property type="molecule type" value="Genomic_DNA"/>
</dbReference>
<evidence type="ECO:0000256" key="8">
    <source>
        <dbReference type="ARBA" id="ARBA00022692"/>
    </source>
</evidence>
<feature type="transmembrane region" description="Helical" evidence="17">
    <location>
        <begin position="54"/>
        <end position="71"/>
    </location>
</feature>
<feature type="transmembrane region" description="Helical" evidence="17">
    <location>
        <begin position="137"/>
        <end position="159"/>
    </location>
</feature>
<dbReference type="GO" id="GO:0015990">
    <property type="term" value="P:electron transport coupled proton transport"/>
    <property type="evidence" value="ECO:0007669"/>
    <property type="project" value="TreeGrafter"/>
</dbReference>
<feature type="domain" description="NADH:quinone oxidoreductase/Mrp antiporter transmembrane" evidence="18">
    <location>
        <begin position="104"/>
        <end position="385"/>
    </location>
</feature>
<evidence type="ECO:0000256" key="10">
    <source>
        <dbReference type="ARBA" id="ARBA00022982"/>
    </source>
</evidence>
<dbReference type="InterPro" id="IPR003918">
    <property type="entry name" value="NADH_UbQ_OxRdtase"/>
</dbReference>
<name>A0A3G3MEU9_9COLE</name>
<keyword evidence="9" id="KW-1278">Translocase</keyword>
<gene>
    <name evidence="20" type="primary">nad4</name>
</gene>
<evidence type="ECO:0000259" key="18">
    <source>
        <dbReference type="Pfam" id="PF00361"/>
    </source>
</evidence>
<dbReference type="GO" id="GO:0042773">
    <property type="term" value="P:ATP synthesis coupled electron transport"/>
    <property type="evidence" value="ECO:0007669"/>
    <property type="project" value="InterPro"/>
</dbReference>
<keyword evidence="10 17" id="KW-0249">Electron transport</keyword>
<dbReference type="GO" id="GO:0003954">
    <property type="term" value="F:NADH dehydrogenase activity"/>
    <property type="evidence" value="ECO:0007669"/>
    <property type="project" value="TreeGrafter"/>
</dbReference>
<evidence type="ECO:0000256" key="12">
    <source>
        <dbReference type="ARBA" id="ARBA00023027"/>
    </source>
</evidence>
<evidence type="ECO:0000256" key="9">
    <source>
        <dbReference type="ARBA" id="ARBA00022967"/>
    </source>
</evidence>
<keyword evidence="7 17" id="KW-0679">Respiratory chain</keyword>
<accession>A0A3G3MEU9</accession>
<comment type="function">
    <text evidence="17">Core subunit of the mitochondrial membrane respiratory chain NADH dehydrogenase (Complex I) which catalyzes electron transfer from NADH through the respiratory chain, using ubiquinone as an electron acceptor. Essential for the catalytic activity and assembly of complex I.</text>
</comment>
<dbReference type="PRINTS" id="PR01437">
    <property type="entry name" value="NUOXDRDTASE4"/>
</dbReference>
<evidence type="ECO:0000256" key="2">
    <source>
        <dbReference type="ARBA" id="ARBA00004225"/>
    </source>
</evidence>
<geneLocation type="mitochondrion" evidence="20"/>